<dbReference type="EMBL" id="ACIZ01000059">
    <property type="protein sequence ID" value="EEN80437.1"/>
    <property type="molecule type" value="Genomic_DNA"/>
</dbReference>
<feature type="chain" id="PRO_5038411556" description="Lipoprotein" evidence="1">
    <location>
        <begin position="27"/>
        <end position="289"/>
    </location>
</feature>
<evidence type="ECO:0000313" key="3">
    <source>
        <dbReference type="Proteomes" id="UP000004525"/>
    </source>
</evidence>
<organism evidence="2 3">
    <name type="scientific">Lacticaseibacillus rhamnosus (strain LMS2-1)</name>
    <dbReference type="NCBI Taxonomy" id="525361"/>
    <lineage>
        <taxon>Bacteria</taxon>
        <taxon>Bacillati</taxon>
        <taxon>Bacillota</taxon>
        <taxon>Bacilli</taxon>
        <taxon>Lactobacillales</taxon>
        <taxon>Lactobacillaceae</taxon>
        <taxon>Lacticaseibacillus</taxon>
    </lineage>
</organism>
<accession>C2JX10</accession>
<evidence type="ECO:0000313" key="2">
    <source>
        <dbReference type="EMBL" id="EEN80437.1"/>
    </source>
</evidence>
<sequence length="289" mass="30581">MFRMKFWKYGLIGLLALLLVGCGQQLSTTKATYGRNGLVATIKGSASGVDRVKYTSQAGNGSVPVKSGTFVVNVPVTDTTQQIKLTAGSLKREVNVKAGTSLGQYTAIATKFNQMLAVSSLSKADQAKLKQGQAAAAELQKSAATMTPAEKLTAAQQAQTLKTLMAQATANTRGKQLPTTAKTGIQSILKTAGVNYRASIVNGKAMGFAVIVPLSVLKDSKKMQQFATGFGLLSTAVGANAKTVFSHFKKLTKDAKSKNNSTTIKTIKSNNVKFDVGYSTTDLYLYVTK</sequence>
<comment type="caution">
    <text evidence="2">The sequence shown here is derived from an EMBL/GenBank/DDBJ whole genome shotgun (WGS) entry which is preliminary data.</text>
</comment>
<dbReference type="HOGENOM" id="CLU_078761_0_0_9"/>
<gene>
    <name evidence="2" type="ORF">HMPREF0539_1418</name>
</gene>
<keyword evidence="1" id="KW-0732">Signal</keyword>
<dbReference type="Proteomes" id="UP000004525">
    <property type="component" value="Unassembled WGS sequence"/>
</dbReference>
<proteinExistence type="predicted"/>
<dbReference type="AlphaFoldDB" id="C2JX10"/>
<name>C2JX10_LACRM</name>
<evidence type="ECO:0000256" key="1">
    <source>
        <dbReference type="SAM" id="SignalP"/>
    </source>
</evidence>
<dbReference type="PROSITE" id="PS51257">
    <property type="entry name" value="PROKAR_LIPOPROTEIN"/>
    <property type="match status" value="1"/>
</dbReference>
<keyword evidence="3" id="KW-1185">Reference proteome</keyword>
<protein>
    <recommendedName>
        <fullName evidence="4">Lipoprotein</fullName>
    </recommendedName>
</protein>
<evidence type="ECO:0008006" key="4">
    <source>
        <dbReference type="Google" id="ProtNLM"/>
    </source>
</evidence>
<feature type="signal peptide" evidence="1">
    <location>
        <begin position="1"/>
        <end position="26"/>
    </location>
</feature>
<reference evidence="2" key="1">
    <citation type="submission" date="2009-01" db="EMBL/GenBank/DDBJ databases">
        <authorList>
            <person name="Qin X."/>
            <person name="Bachman B."/>
            <person name="Battles P."/>
            <person name="Bell A."/>
            <person name="Bess C."/>
            <person name="Bickham C."/>
            <person name="Chaboub L."/>
            <person name="Chen D."/>
            <person name="Coyle M."/>
            <person name="Deiros D.R."/>
            <person name="Dinh H."/>
            <person name="Forbes L."/>
            <person name="Fowler G."/>
            <person name="Francisco L."/>
            <person name="Fu Q."/>
            <person name="Gubbala S."/>
            <person name="Hale W."/>
            <person name="Han Y."/>
            <person name="Hemphill L."/>
            <person name="Highlander S.K."/>
            <person name="Hirani K."/>
            <person name="Hogues M."/>
            <person name="Jackson L."/>
            <person name="Jakkamsetti A."/>
            <person name="Javaid M."/>
            <person name="Jiang H."/>
            <person name="Korchina V."/>
            <person name="Kovar C."/>
            <person name="Lara F."/>
            <person name="Lee S."/>
            <person name="Mata R."/>
            <person name="Mathew T."/>
            <person name="Moen C."/>
            <person name="Morales K."/>
            <person name="Munidasa M."/>
            <person name="Nazareth L."/>
            <person name="Ngo R."/>
            <person name="Nguyen L."/>
            <person name="Okwuonu G."/>
            <person name="Ongeri F."/>
            <person name="Patil S."/>
            <person name="Petrosino J."/>
            <person name="Pham C."/>
            <person name="Pham P."/>
            <person name="Pu L.-L."/>
            <person name="Puazo M."/>
            <person name="Raj R."/>
            <person name="Reid J."/>
            <person name="Rouhana J."/>
            <person name="Saada N."/>
            <person name="Shang Y."/>
            <person name="Simmons D."/>
            <person name="Thornton R."/>
            <person name="Warren J."/>
            <person name="Weissenberger G."/>
            <person name="Zhang J."/>
            <person name="Zhang L."/>
            <person name="Zhou C."/>
            <person name="Zhu D."/>
            <person name="Muzny D."/>
            <person name="Worley K."/>
            <person name="Gibbs R."/>
        </authorList>
    </citation>
    <scope>NUCLEOTIDE SEQUENCE [LARGE SCALE GENOMIC DNA]</scope>
    <source>
        <strain evidence="2">LMS2-1</strain>
    </source>
</reference>